<protein>
    <submittedName>
        <fullName evidence="2">Inactive polyglycylase TTLL10 isoform X1</fullName>
    </submittedName>
</protein>
<dbReference type="RefSeq" id="XP_073795091.1">
    <property type="nucleotide sequence ID" value="XM_073938990.1"/>
</dbReference>
<organism evidence="1 2">
    <name type="scientific">Danio rerio</name>
    <name type="common">Zebrafish</name>
    <name type="synonym">Brachydanio rerio</name>
    <dbReference type="NCBI Taxonomy" id="7955"/>
    <lineage>
        <taxon>Eukaryota</taxon>
        <taxon>Metazoa</taxon>
        <taxon>Chordata</taxon>
        <taxon>Craniata</taxon>
        <taxon>Vertebrata</taxon>
        <taxon>Euteleostomi</taxon>
        <taxon>Actinopterygii</taxon>
        <taxon>Neopterygii</taxon>
        <taxon>Teleostei</taxon>
        <taxon>Ostariophysi</taxon>
        <taxon>Cypriniformes</taxon>
        <taxon>Danionidae</taxon>
        <taxon>Danioninae</taxon>
        <taxon>Danio</taxon>
    </lineage>
</organism>
<dbReference type="Proteomes" id="UP000000437">
    <property type="component" value="Chromosome 23"/>
</dbReference>
<reference evidence="2" key="1">
    <citation type="submission" date="2025-08" db="UniProtKB">
        <authorList>
            <consortium name="RefSeq"/>
        </authorList>
    </citation>
    <scope>IDENTIFICATION</scope>
    <source>
        <strain evidence="2">Tuebingen</strain>
        <tissue evidence="2">Fibroblasts and whole tissue</tissue>
    </source>
</reference>
<sequence>MSSETYSTSPHIWTGWRGVTVMSSESWVEPCLHTGHRRGTQQTMDDQGQSDEKKKSSLFSDELQVMEIRHEHGTEIQREKNKETRRRRRVKPTDGTLPVSISVVEKDIDRRPEEPRGPGPFFFFGGKNGASIVVSYCESRGWQRIYDKTRTDYKLKWCETKSPATYYRFRAGYQLLYQIPNNKVLTTKIGLLNSLREYDRVSSKINYGHGNRRMKLEDFCPITFRMDMKDEREAFFNESSSDKYSMWICKPTGLNQGRGIFLLRPEDITAYREKLQYTTEQQSNRKPNRKSPYNAPQARIVQRYIQNPLLLKGRKFDVRSYFLIACTQPYMVFFRHGYIRLTCNPYDPNSDNITAHLTNQYMQKKNPLYSFLKEETVWSMEHFNAYINETYMLPKGLPKDWALGPFTKRMQHIIMHCFQAVKAKLDCKLGYFDLIGCDFLIDEDFKVWLLEMNCNPALHTNCEVLKDVIPQTVTETLDLSLEIFNKSCCGLNLLPLRSQKDFLLLYSSETMTLTKQKQKTAMPFSTLYPKSTSTHKNSALATQTGKSTNRGSKSSETQTKGSVPYTSILSSSVSNTSPLLQQPVDLPIKQQSATAVVFQKPLLKFQEMKQSKPVRVELQLSKCISNVSVLPQPCKSVTLTLNKGPNSLLKAGAQGRQTDNMEHLSCNLKMTKIHLTEPGFFHTAGT</sequence>
<keyword evidence="1" id="KW-1185">Reference proteome</keyword>
<gene>
    <name evidence="2" type="primary">ttll10</name>
</gene>
<accession>A0AC58ILH1</accession>
<evidence type="ECO:0000313" key="1">
    <source>
        <dbReference type="Proteomes" id="UP000000437"/>
    </source>
</evidence>
<proteinExistence type="predicted"/>
<evidence type="ECO:0000313" key="2">
    <source>
        <dbReference type="RefSeq" id="XP_073795091.1"/>
    </source>
</evidence>
<name>A0AC58ILH1_DANRE</name>